<dbReference type="NCBIfam" id="NF010068">
    <property type="entry name" value="PRK13548.1"/>
    <property type="match status" value="1"/>
</dbReference>
<dbReference type="CDD" id="cd03214">
    <property type="entry name" value="ABC_Iron-Siderophores_B12_Hemin"/>
    <property type="match status" value="1"/>
</dbReference>
<evidence type="ECO:0000256" key="2">
    <source>
        <dbReference type="ARBA" id="ARBA00022741"/>
    </source>
</evidence>
<dbReference type="PROSITE" id="PS50893">
    <property type="entry name" value="ABC_TRANSPORTER_2"/>
    <property type="match status" value="1"/>
</dbReference>
<sequence>MAISIQHANLKLGHKTLLDDFSAHFDTGALTVILGPNGTGKSSLLKVLTQELHCDAALCFYGQPVNQWSKQELAKSVGILPQSSSLSFAFTVREVVELGGLSLSASQVQLSAIADEQMKLTEVLHLASRLYPSLSGGEKQRVHLARVLTQIAQSPRSKIVMLDEPTSALDIGHQHNTLKLAKTMAEQGAAVIAVLHDLNLAAQYADRVIMMDQGKIVADGTPAKALTEAKIAEVYQWRPTVSTHPVHGHPVIMA</sequence>
<evidence type="ECO:0000313" key="7">
    <source>
        <dbReference type="EMBL" id="NLS13379.1"/>
    </source>
</evidence>
<keyword evidence="8" id="KW-1185">Reference proteome</keyword>
<evidence type="ECO:0000259" key="6">
    <source>
        <dbReference type="PROSITE" id="PS50893"/>
    </source>
</evidence>
<accession>A0A7X8TRD0</accession>
<keyword evidence="3 7" id="KW-0067">ATP-binding</keyword>
<proteinExistence type="predicted"/>
<evidence type="ECO:0000313" key="8">
    <source>
        <dbReference type="Proteomes" id="UP000535589"/>
    </source>
</evidence>
<name>A0A7X8TRD0_9VIBR</name>
<dbReference type="InterPro" id="IPR003439">
    <property type="entry name" value="ABC_transporter-like_ATP-bd"/>
</dbReference>
<dbReference type="PANTHER" id="PTHR42794:SF1">
    <property type="entry name" value="HEMIN IMPORT ATP-BINDING PROTEIN HMUV"/>
    <property type="match status" value="1"/>
</dbReference>
<comment type="function">
    <text evidence="5">Part of the ABC transporter complex HmuTUV involved in hemin import. Responsible for energy coupling to the transport system.</text>
</comment>
<dbReference type="GO" id="GO:0016887">
    <property type="term" value="F:ATP hydrolysis activity"/>
    <property type="evidence" value="ECO:0007669"/>
    <property type="project" value="InterPro"/>
</dbReference>
<dbReference type="InterPro" id="IPR027417">
    <property type="entry name" value="P-loop_NTPase"/>
</dbReference>
<dbReference type="SMART" id="SM00382">
    <property type="entry name" value="AAA"/>
    <property type="match status" value="1"/>
</dbReference>
<dbReference type="AlphaFoldDB" id="A0A7X8TRD0"/>
<evidence type="ECO:0000256" key="3">
    <source>
        <dbReference type="ARBA" id="ARBA00022840"/>
    </source>
</evidence>
<dbReference type="PANTHER" id="PTHR42794">
    <property type="entry name" value="HEMIN IMPORT ATP-BINDING PROTEIN HMUV"/>
    <property type="match status" value="1"/>
</dbReference>
<dbReference type="SUPFAM" id="SSF52540">
    <property type="entry name" value="P-loop containing nucleoside triphosphate hydrolases"/>
    <property type="match status" value="1"/>
</dbReference>
<keyword evidence="4" id="KW-1278">Translocase</keyword>
<evidence type="ECO:0000256" key="1">
    <source>
        <dbReference type="ARBA" id="ARBA00022448"/>
    </source>
</evidence>
<dbReference type="Pfam" id="PF00005">
    <property type="entry name" value="ABC_tran"/>
    <property type="match status" value="1"/>
</dbReference>
<organism evidence="7 8">
    <name type="scientific">Vibrio agarilyticus</name>
    <dbReference type="NCBI Taxonomy" id="2726741"/>
    <lineage>
        <taxon>Bacteria</taxon>
        <taxon>Pseudomonadati</taxon>
        <taxon>Pseudomonadota</taxon>
        <taxon>Gammaproteobacteria</taxon>
        <taxon>Vibrionales</taxon>
        <taxon>Vibrionaceae</taxon>
        <taxon>Vibrio</taxon>
    </lineage>
</organism>
<evidence type="ECO:0000256" key="4">
    <source>
        <dbReference type="ARBA" id="ARBA00022967"/>
    </source>
</evidence>
<dbReference type="RefSeq" id="WP_168836468.1">
    <property type="nucleotide sequence ID" value="NZ_JABAIK010000009.1"/>
</dbReference>
<feature type="domain" description="ABC transporter" evidence="6">
    <location>
        <begin position="3"/>
        <end position="238"/>
    </location>
</feature>
<dbReference type="GO" id="GO:0005524">
    <property type="term" value="F:ATP binding"/>
    <property type="evidence" value="ECO:0007669"/>
    <property type="project" value="UniProtKB-KW"/>
</dbReference>
<dbReference type="Gene3D" id="3.40.50.300">
    <property type="entry name" value="P-loop containing nucleotide triphosphate hydrolases"/>
    <property type="match status" value="1"/>
</dbReference>
<protein>
    <submittedName>
        <fullName evidence="7">Heme ABC transporter ATP-binding protein</fullName>
    </submittedName>
</protein>
<evidence type="ECO:0000256" key="5">
    <source>
        <dbReference type="ARBA" id="ARBA00037066"/>
    </source>
</evidence>
<gene>
    <name evidence="7" type="ORF">HGP28_10790</name>
</gene>
<dbReference type="EMBL" id="JABAIK010000009">
    <property type="protein sequence ID" value="NLS13379.1"/>
    <property type="molecule type" value="Genomic_DNA"/>
</dbReference>
<reference evidence="7 8" key="1">
    <citation type="submission" date="2020-04" db="EMBL/GenBank/DDBJ databases">
        <title>Vibrio sp. SM6, a novel species isolated from seawater.</title>
        <authorList>
            <person name="Wang X."/>
        </authorList>
    </citation>
    <scope>NUCLEOTIDE SEQUENCE [LARGE SCALE GENOMIC DNA]</scope>
    <source>
        <strain evidence="7 8">SM6</strain>
    </source>
</reference>
<comment type="caution">
    <text evidence="7">The sequence shown here is derived from an EMBL/GenBank/DDBJ whole genome shotgun (WGS) entry which is preliminary data.</text>
</comment>
<dbReference type="Proteomes" id="UP000535589">
    <property type="component" value="Unassembled WGS sequence"/>
</dbReference>
<keyword evidence="1" id="KW-0813">Transport</keyword>
<dbReference type="InterPro" id="IPR003593">
    <property type="entry name" value="AAA+_ATPase"/>
</dbReference>
<keyword evidence="2" id="KW-0547">Nucleotide-binding</keyword>